<sequence length="71" mass="7705">MGRLILFVLGVAVLAGVAYYATQPGAGSTKMAGQDAARRLDNVRQKAKEIEAEQRQHLDETMQKASGEDSR</sequence>
<dbReference type="EMBL" id="RAWB01000459">
    <property type="protein sequence ID" value="RKH49460.1"/>
    <property type="molecule type" value="Genomic_DNA"/>
</dbReference>
<organism evidence="2 3">
    <name type="scientific">Corallococcus llansteffanensis</name>
    <dbReference type="NCBI Taxonomy" id="2316731"/>
    <lineage>
        <taxon>Bacteria</taxon>
        <taxon>Pseudomonadati</taxon>
        <taxon>Myxococcota</taxon>
        <taxon>Myxococcia</taxon>
        <taxon>Myxococcales</taxon>
        <taxon>Cystobacterineae</taxon>
        <taxon>Myxococcaceae</taxon>
        <taxon>Corallococcus</taxon>
    </lineage>
</organism>
<protein>
    <submittedName>
        <fullName evidence="2">Uncharacterized protein</fullName>
    </submittedName>
</protein>
<reference evidence="3" key="1">
    <citation type="submission" date="2018-09" db="EMBL/GenBank/DDBJ databases">
        <authorList>
            <person name="Livingstone P.G."/>
            <person name="Whitworth D.E."/>
        </authorList>
    </citation>
    <scope>NUCLEOTIDE SEQUENCE [LARGE SCALE GENOMIC DNA]</scope>
    <source>
        <strain evidence="3">CA051B</strain>
    </source>
</reference>
<feature type="region of interest" description="Disordered" evidence="1">
    <location>
        <begin position="51"/>
        <end position="71"/>
    </location>
</feature>
<comment type="caution">
    <text evidence="2">The sequence shown here is derived from an EMBL/GenBank/DDBJ whole genome shotgun (WGS) entry which is preliminary data.</text>
</comment>
<name>A0A3A8P1Z9_9BACT</name>
<evidence type="ECO:0000313" key="3">
    <source>
        <dbReference type="Proteomes" id="UP000272888"/>
    </source>
</evidence>
<evidence type="ECO:0000256" key="1">
    <source>
        <dbReference type="SAM" id="MobiDB-lite"/>
    </source>
</evidence>
<gene>
    <name evidence="2" type="ORF">D7V93_31870</name>
</gene>
<dbReference type="Proteomes" id="UP000272888">
    <property type="component" value="Unassembled WGS sequence"/>
</dbReference>
<keyword evidence="3" id="KW-1185">Reference proteome</keyword>
<proteinExistence type="predicted"/>
<dbReference type="RefSeq" id="WP_120646968.1">
    <property type="nucleotide sequence ID" value="NZ_RAWB01000459.1"/>
</dbReference>
<dbReference type="AlphaFoldDB" id="A0A3A8P1Z9"/>
<accession>A0A3A8P1Z9</accession>
<evidence type="ECO:0000313" key="2">
    <source>
        <dbReference type="EMBL" id="RKH49460.1"/>
    </source>
</evidence>